<evidence type="ECO:0000256" key="10">
    <source>
        <dbReference type="ARBA" id="ARBA00044991"/>
    </source>
</evidence>
<dbReference type="InterPro" id="IPR036412">
    <property type="entry name" value="HAD-like_sf"/>
</dbReference>
<sequence>MTEVLRAAIFDMDGTLVDNMAFHNRAWEIVSERLGVPTKAERFQREFAGKKNEEIFPELLGRAVPPDELARLAEEKEGLYRATYRPHLALTRGADAFLERLRHRGVRLAIATAAPQGNRDLVLDGLRLRERFERVVGAEEVTRGKPSPDIFLRAAQDLGVAPAACVVFEDAANGVRAAKAAGMVAVGITTAATAEELRDAGADWTSADFTSLPAALLERLGIA</sequence>
<evidence type="ECO:0000256" key="1">
    <source>
        <dbReference type="ARBA" id="ARBA00001946"/>
    </source>
</evidence>
<dbReference type="NCBIfam" id="TIGR01509">
    <property type="entry name" value="HAD-SF-IA-v3"/>
    <property type="match status" value="1"/>
</dbReference>
<keyword evidence="6" id="KW-0413">Isomerase</keyword>
<name>A0A4U1JK23_9BACT</name>
<dbReference type="Gene3D" id="1.10.150.240">
    <property type="entry name" value="Putative phosphatase, domain 2"/>
    <property type="match status" value="1"/>
</dbReference>
<evidence type="ECO:0000256" key="7">
    <source>
        <dbReference type="ARBA" id="ARBA00023277"/>
    </source>
</evidence>
<dbReference type="PRINTS" id="PR00413">
    <property type="entry name" value="HADHALOGNASE"/>
</dbReference>
<accession>A0A4U1JK23</accession>
<evidence type="ECO:0000256" key="8">
    <source>
        <dbReference type="ARBA" id="ARBA00044926"/>
    </source>
</evidence>
<gene>
    <name evidence="11" type="ORF">E8A74_00725</name>
</gene>
<dbReference type="EC" id="5.4.2.6" evidence="9"/>
<comment type="cofactor">
    <cofactor evidence="1">
        <name>Mg(2+)</name>
        <dbReference type="ChEBI" id="CHEBI:18420"/>
    </cofactor>
</comment>
<comment type="caution">
    <text evidence="11">The sequence shown here is derived from an EMBL/GenBank/DDBJ whole genome shotgun (WGS) entry which is preliminary data.</text>
</comment>
<dbReference type="PANTHER" id="PTHR46193:SF18">
    <property type="entry name" value="HEXITOL PHOSPHATASE B"/>
    <property type="match status" value="1"/>
</dbReference>
<keyword evidence="3" id="KW-0597">Phosphoprotein</keyword>
<organism evidence="11 12">
    <name type="scientific">Polyangium fumosum</name>
    <dbReference type="NCBI Taxonomy" id="889272"/>
    <lineage>
        <taxon>Bacteria</taxon>
        <taxon>Pseudomonadati</taxon>
        <taxon>Myxococcota</taxon>
        <taxon>Polyangia</taxon>
        <taxon>Polyangiales</taxon>
        <taxon>Polyangiaceae</taxon>
        <taxon>Polyangium</taxon>
    </lineage>
</organism>
<evidence type="ECO:0000313" key="12">
    <source>
        <dbReference type="Proteomes" id="UP000309215"/>
    </source>
</evidence>
<evidence type="ECO:0000256" key="5">
    <source>
        <dbReference type="ARBA" id="ARBA00022842"/>
    </source>
</evidence>
<evidence type="ECO:0000256" key="6">
    <source>
        <dbReference type="ARBA" id="ARBA00023235"/>
    </source>
</evidence>
<dbReference type="Gene3D" id="3.40.50.1000">
    <property type="entry name" value="HAD superfamily/HAD-like"/>
    <property type="match status" value="1"/>
</dbReference>
<dbReference type="GO" id="GO:0008801">
    <property type="term" value="F:beta-phosphoglucomutase activity"/>
    <property type="evidence" value="ECO:0007669"/>
    <property type="project" value="UniProtKB-EC"/>
</dbReference>
<dbReference type="AlphaFoldDB" id="A0A4U1JK23"/>
<comment type="catalytic activity">
    <reaction evidence="8">
        <text>beta-D-glucose 1-phosphate = beta-D-glucose 6-phosphate</text>
        <dbReference type="Rhea" id="RHEA:20113"/>
        <dbReference type="ChEBI" id="CHEBI:57684"/>
        <dbReference type="ChEBI" id="CHEBI:58247"/>
        <dbReference type="EC" id="5.4.2.6"/>
    </reaction>
</comment>
<dbReference type="InterPro" id="IPR006439">
    <property type="entry name" value="HAD-SF_hydro_IA"/>
</dbReference>
<evidence type="ECO:0000256" key="2">
    <source>
        <dbReference type="ARBA" id="ARBA00006171"/>
    </source>
</evidence>
<evidence type="ECO:0000256" key="9">
    <source>
        <dbReference type="ARBA" id="ARBA00044968"/>
    </source>
</evidence>
<protein>
    <recommendedName>
        <fullName evidence="10">Beta-phosphoglucomutase</fullName>
        <ecNumber evidence="9">5.4.2.6</ecNumber>
    </recommendedName>
</protein>
<dbReference type="CDD" id="cd07505">
    <property type="entry name" value="HAD_BPGM-like"/>
    <property type="match status" value="1"/>
</dbReference>
<dbReference type="SFLD" id="SFLDG01129">
    <property type="entry name" value="C1.5:_HAD__Beta-PGM__Phosphata"/>
    <property type="match status" value="1"/>
</dbReference>
<keyword evidence="4" id="KW-0479">Metal-binding</keyword>
<keyword evidence="7" id="KW-0119">Carbohydrate metabolism</keyword>
<dbReference type="GO" id="GO:0046872">
    <property type="term" value="F:metal ion binding"/>
    <property type="evidence" value="ECO:0007669"/>
    <property type="project" value="UniProtKB-KW"/>
</dbReference>
<dbReference type="NCBIfam" id="TIGR02009">
    <property type="entry name" value="PGMB-YQAB-SF"/>
    <property type="match status" value="1"/>
</dbReference>
<dbReference type="InterPro" id="IPR010976">
    <property type="entry name" value="B-phosphoglucomutase_hydrolase"/>
</dbReference>
<dbReference type="SFLD" id="SFLDS00003">
    <property type="entry name" value="Haloacid_Dehalogenase"/>
    <property type="match status" value="1"/>
</dbReference>
<dbReference type="RefSeq" id="WP_136926928.1">
    <property type="nucleotide sequence ID" value="NZ_SSMQ01000001.1"/>
</dbReference>
<proteinExistence type="inferred from homology"/>
<evidence type="ECO:0000313" key="11">
    <source>
        <dbReference type="EMBL" id="TKD13112.1"/>
    </source>
</evidence>
<dbReference type="InterPro" id="IPR051600">
    <property type="entry name" value="Beta-PGM-like"/>
</dbReference>
<evidence type="ECO:0000256" key="4">
    <source>
        <dbReference type="ARBA" id="ARBA00022723"/>
    </source>
</evidence>
<dbReference type="Proteomes" id="UP000309215">
    <property type="component" value="Unassembled WGS sequence"/>
</dbReference>
<comment type="similarity">
    <text evidence="2">Belongs to the HAD-like hydrolase superfamily. CbbY/CbbZ/Gph/YieH family.</text>
</comment>
<keyword evidence="5" id="KW-0460">Magnesium</keyword>
<dbReference type="InterPro" id="IPR023214">
    <property type="entry name" value="HAD_sf"/>
</dbReference>
<dbReference type="InterPro" id="IPR023198">
    <property type="entry name" value="PGP-like_dom2"/>
</dbReference>
<dbReference type="SUPFAM" id="SSF56784">
    <property type="entry name" value="HAD-like"/>
    <property type="match status" value="1"/>
</dbReference>
<dbReference type="SFLD" id="SFLDG01135">
    <property type="entry name" value="C1.5.6:_HAD__Beta-PGM__Phospha"/>
    <property type="match status" value="1"/>
</dbReference>
<keyword evidence="12" id="KW-1185">Reference proteome</keyword>
<dbReference type="EMBL" id="SSMQ01000001">
    <property type="protein sequence ID" value="TKD13112.1"/>
    <property type="molecule type" value="Genomic_DNA"/>
</dbReference>
<dbReference type="PANTHER" id="PTHR46193">
    <property type="entry name" value="6-PHOSPHOGLUCONATE PHOSPHATASE"/>
    <property type="match status" value="1"/>
</dbReference>
<reference evidence="11 12" key="1">
    <citation type="submission" date="2019-04" db="EMBL/GenBank/DDBJ databases">
        <authorList>
            <person name="Li Y."/>
            <person name="Wang J."/>
        </authorList>
    </citation>
    <scope>NUCLEOTIDE SEQUENCE [LARGE SCALE GENOMIC DNA]</scope>
    <source>
        <strain evidence="11 12">DSM 14668</strain>
    </source>
</reference>
<dbReference type="OrthoDB" id="9778019at2"/>
<evidence type="ECO:0000256" key="3">
    <source>
        <dbReference type="ARBA" id="ARBA00022553"/>
    </source>
</evidence>
<dbReference type="Pfam" id="PF00702">
    <property type="entry name" value="Hydrolase"/>
    <property type="match status" value="1"/>
</dbReference>
<dbReference type="NCBIfam" id="TIGR01549">
    <property type="entry name" value="HAD-SF-IA-v1"/>
    <property type="match status" value="1"/>
</dbReference>